<feature type="region of interest" description="Disordered" evidence="1">
    <location>
        <begin position="1"/>
        <end position="20"/>
    </location>
</feature>
<sequence length="99" mass="11031">MTGNLCPEKGKRPSRTGWLKNPKMARKGETIGGGWFVFRRGDDTRRIRPAWWPFEYGSREEAAAEARRLATLNPGYRFDVVGVADSFTIAAVARTAEAA</sequence>
<organism evidence="2 3">
    <name type="scientific">Jiella avicenniae</name>
    <dbReference type="NCBI Taxonomy" id="2907202"/>
    <lineage>
        <taxon>Bacteria</taxon>
        <taxon>Pseudomonadati</taxon>
        <taxon>Pseudomonadota</taxon>
        <taxon>Alphaproteobacteria</taxon>
        <taxon>Hyphomicrobiales</taxon>
        <taxon>Aurantimonadaceae</taxon>
        <taxon>Jiella</taxon>
    </lineage>
</organism>
<dbReference type="AlphaFoldDB" id="A0A9X1NZE0"/>
<proteinExistence type="predicted"/>
<name>A0A9X1NZE0_9HYPH</name>
<evidence type="ECO:0000256" key="1">
    <source>
        <dbReference type="SAM" id="MobiDB-lite"/>
    </source>
</evidence>
<keyword evidence="3" id="KW-1185">Reference proteome</keyword>
<comment type="caution">
    <text evidence="2">The sequence shown here is derived from an EMBL/GenBank/DDBJ whole genome shotgun (WGS) entry which is preliminary data.</text>
</comment>
<protein>
    <submittedName>
        <fullName evidence="2">Uncharacterized protein</fullName>
    </submittedName>
</protein>
<evidence type="ECO:0000313" key="2">
    <source>
        <dbReference type="EMBL" id="MCE7028447.1"/>
    </source>
</evidence>
<dbReference type="EMBL" id="JAJUWU010000009">
    <property type="protein sequence ID" value="MCE7028447.1"/>
    <property type="molecule type" value="Genomic_DNA"/>
</dbReference>
<accession>A0A9X1NZE0</accession>
<dbReference type="RefSeq" id="WP_233719605.1">
    <property type="nucleotide sequence ID" value="NZ_JAJUWU010000009.1"/>
</dbReference>
<evidence type="ECO:0000313" key="3">
    <source>
        <dbReference type="Proteomes" id="UP001139035"/>
    </source>
</evidence>
<dbReference type="Proteomes" id="UP001139035">
    <property type="component" value="Unassembled WGS sequence"/>
</dbReference>
<reference evidence="2" key="1">
    <citation type="submission" date="2022-01" db="EMBL/GenBank/DDBJ databases">
        <title>Jiella avicenniae sp. nov., a novel endophytic bacterium isolated from bark of Avicennia marina.</title>
        <authorList>
            <person name="Tuo L."/>
        </authorList>
    </citation>
    <scope>NUCLEOTIDE SEQUENCE</scope>
    <source>
        <strain evidence="2">CBK1P-4</strain>
    </source>
</reference>
<gene>
    <name evidence="2" type="ORF">LZD57_10645</name>
</gene>